<evidence type="ECO:0000313" key="1">
    <source>
        <dbReference type="EMBL" id="KAL1844540.1"/>
    </source>
</evidence>
<gene>
    <name evidence="1" type="ORF">VTK73DRAFT_2329</name>
</gene>
<dbReference type="Proteomes" id="UP001586593">
    <property type="component" value="Unassembled WGS sequence"/>
</dbReference>
<accession>A0ABR3VS92</accession>
<dbReference type="EMBL" id="JAZHXJ010001638">
    <property type="protein sequence ID" value="KAL1844540.1"/>
    <property type="molecule type" value="Genomic_DNA"/>
</dbReference>
<proteinExistence type="predicted"/>
<comment type="caution">
    <text evidence="1">The sequence shown here is derived from an EMBL/GenBank/DDBJ whole genome shotgun (WGS) entry which is preliminary data.</text>
</comment>
<name>A0ABR3VS92_9PEZI</name>
<protein>
    <submittedName>
        <fullName evidence="1">Uncharacterized protein</fullName>
    </submittedName>
</protein>
<reference evidence="1 2" key="1">
    <citation type="journal article" date="2024" name="Commun. Biol.">
        <title>Comparative genomic analysis of thermophilic fungi reveals convergent evolutionary adaptations and gene losses.</title>
        <authorList>
            <person name="Steindorff A.S."/>
            <person name="Aguilar-Pontes M.V."/>
            <person name="Robinson A.J."/>
            <person name="Andreopoulos B."/>
            <person name="LaButti K."/>
            <person name="Kuo A."/>
            <person name="Mondo S."/>
            <person name="Riley R."/>
            <person name="Otillar R."/>
            <person name="Haridas S."/>
            <person name="Lipzen A."/>
            <person name="Grimwood J."/>
            <person name="Schmutz J."/>
            <person name="Clum A."/>
            <person name="Reid I.D."/>
            <person name="Moisan M.C."/>
            <person name="Butler G."/>
            <person name="Nguyen T.T.M."/>
            <person name="Dewar K."/>
            <person name="Conant G."/>
            <person name="Drula E."/>
            <person name="Henrissat B."/>
            <person name="Hansel C."/>
            <person name="Singer S."/>
            <person name="Hutchinson M.I."/>
            <person name="de Vries R.P."/>
            <person name="Natvig D.O."/>
            <person name="Powell A.J."/>
            <person name="Tsang A."/>
            <person name="Grigoriev I.V."/>
        </authorList>
    </citation>
    <scope>NUCLEOTIDE SEQUENCE [LARGE SCALE GENOMIC DNA]</scope>
    <source>
        <strain evidence="1 2">ATCC 24622</strain>
    </source>
</reference>
<keyword evidence="2" id="KW-1185">Reference proteome</keyword>
<organism evidence="1 2">
    <name type="scientific">Phialemonium thermophilum</name>
    <dbReference type="NCBI Taxonomy" id="223376"/>
    <lineage>
        <taxon>Eukaryota</taxon>
        <taxon>Fungi</taxon>
        <taxon>Dikarya</taxon>
        <taxon>Ascomycota</taxon>
        <taxon>Pezizomycotina</taxon>
        <taxon>Sordariomycetes</taxon>
        <taxon>Sordariomycetidae</taxon>
        <taxon>Cephalothecales</taxon>
        <taxon>Cephalothecaceae</taxon>
        <taxon>Phialemonium</taxon>
    </lineage>
</organism>
<evidence type="ECO:0000313" key="2">
    <source>
        <dbReference type="Proteomes" id="UP001586593"/>
    </source>
</evidence>
<sequence length="173" mass="19438">MVKRGCPRAWLHPSRFMKQGRPPVLFIPPFYSTHFIPTTDEHNPPPSHRRAKHTLRQWLRQMIDFSRLRWPRAGTTLFEWQMATVSSKARRSATHQSAASNPPLSSRCNVAIRAVVGVGCSASRVSAMLCITRLVVHTCAELKDAQPGRGREQGANHRDENSLLLADLASSFC</sequence>